<organism evidence="8 9">
    <name type="scientific">Phytopseudomonas argentinensis</name>
    <dbReference type="NCBI Taxonomy" id="289370"/>
    <lineage>
        <taxon>Bacteria</taxon>
        <taxon>Pseudomonadati</taxon>
        <taxon>Pseudomonadota</taxon>
        <taxon>Gammaproteobacteria</taxon>
        <taxon>Pseudomonadales</taxon>
        <taxon>Pseudomonadaceae</taxon>
        <taxon>Phytopseudomonas</taxon>
    </lineage>
</organism>
<evidence type="ECO:0000256" key="5">
    <source>
        <dbReference type="SAM" id="SignalP"/>
    </source>
</evidence>
<dbReference type="PANTHER" id="PTHR34597">
    <property type="entry name" value="SLR1661 PROTEIN"/>
    <property type="match status" value="1"/>
</dbReference>
<dbReference type="Gene3D" id="2.40.160.50">
    <property type="entry name" value="membrane protein fhac: a member of the omp85/tpsb transporter family"/>
    <property type="match status" value="1"/>
</dbReference>
<proteinExistence type="predicted"/>
<name>A0A1I3N6V2_9GAMM</name>
<dbReference type="AlphaFoldDB" id="A0A1I3N6V2"/>
<dbReference type="Pfam" id="PF08479">
    <property type="entry name" value="POTRA_2"/>
    <property type="match status" value="1"/>
</dbReference>
<sequence>MPVPYKDSVRAGKHLLYCAVVLAGSGTAQIAIAQTLPDAGQLLNEHQQTRPSEPGSTQPPAAFELPSGTKGSATNSGLRVQLKAIRFSGDTELAEIENLTELTKQVLGKTLDHAGLQQLVESLTRYLRGRGYVLARAYLPRQDLTDGELEIALVKGRLQSDASRIEVNSDTRSSPERLRRIAEAALPENKVLRAEDLERALLLINDQPGVSAQSALDMGSEPGTSRLLINARKGPLVSGNLSADNYGNRSTGTARANAQVSLNDPLGIGDQLSIGLSKSTGTDIVGASYSLPLNASGLRLNAAGSYLRYEVDQEQFRPLDLRGNARSGSLGLSYPVIRSRLQNLNLSATYEYKALEDEAIGINLRDRELNNVILAMSGNRFDSLGGGGVTDAMLALTMGELDLSGNREDQFADRVSAGSDGSFNKLNLRVSRLQSLGASSPWTLFGGVSAQWASDNLDSSEKFLLGGPAGVRAYPVGEASGDQGWLATLELRRNIALNLPGVVLQGLGFVDTGRIWLHQDTWPGSINNASDSNRYDLHAVGVGANLWAGNFSVRTAVARTLDNNPGRSSSGLDADSRASDWRAWVQASYAF</sequence>
<dbReference type="RefSeq" id="WP_083414604.1">
    <property type="nucleotide sequence ID" value="NZ_FORC01000004.1"/>
</dbReference>
<feature type="chain" id="PRO_5044373079" evidence="5">
    <location>
        <begin position="34"/>
        <end position="591"/>
    </location>
</feature>
<keyword evidence="1" id="KW-1134">Transmembrane beta strand</keyword>
<dbReference type="Pfam" id="PF03865">
    <property type="entry name" value="ShlB"/>
    <property type="match status" value="1"/>
</dbReference>
<keyword evidence="5" id="KW-0732">Signal</keyword>
<feature type="domain" description="Polypeptide-transport-associated ShlB-type" evidence="7">
    <location>
        <begin position="81"/>
        <end position="156"/>
    </location>
</feature>
<evidence type="ECO:0000256" key="4">
    <source>
        <dbReference type="SAM" id="MobiDB-lite"/>
    </source>
</evidence>
<evidence type="ECO:0000259" key="7">
    <source>
        <dbReference type="Pfam" id="PF08479"/>
    </source>
</evidence>
<dbReference type="InterPro" id="IPR013686">
    <property type="entry name" value="Polypept-transport_assoc_ShlB"/>
</dbReference>
<dbReference type="Gene3D" id="3.10.20.310">
    <property type="entry name" value="membrane protein fhac"/>
    <property type="match status" value="1"/>
</dbReference>
<dbReference type="STRING" id="289370.SAMN05216602_3642"/>
<accession>A0A1I3N6V2</accession>
<dbReference type="GO" id="GO:0008320">
    <property type="term" value="F:protein transmembrane transporter activity"/>
    <property type="evidence" value="ECO:0007669"/>
    <property type="project" value="TreeGrafter"/>
</dbReference>
<keyword evidence="9" id="KW-1185">Reference proteome</keyword>
<evidence type="ECO:0000313" key="9">
    <source>
        <dbReference type="Proteomes" id="UP000183018"/>
    </source>
</evidence>
<keyword evidence="1" id="KW-0472">Membrane</keyword>
<keyword evidence="2" id="KW-0812">Transmembrane</keyword>
<evidence type="ECO:0000313" key="8">
    <source>
        <dbReference type="EMBL" id="SFJ04892.1"/>
    </source>
</evidence>
<evidence type="ECO:0000256" key="3">
    <source>
        <dbReference type="ARBA" id="ARBA00023237"/>
    </source>
</evidence>
<feature type="compositionally biased region" description="Polar residues" evidence="4">
    <location>
        <begin position="45"/>
        <end position="59"/>
    </location>
</feature>
<dbReference type="GO" id="GO:0046819">
    <property type="term" value="P:protein secretion by the type V secretion system"/>
    <property type="evidence" value="ECO:0007669"/>
    <property type="project" value="TreeGrafter"/>
</dbReference>
<protein>
    <submittedName>
        <fullName evidence="8">Hemolysin activation/secretion protein</fullName>
    </submittedName>
</protein>
<dbReference type="PANTHER" id="PTHR34597:SF1">
    <property type="entry name" value="HEME_HEMOPEXIN TRANSPORTER PROTEIN HUXB"/>
    <property type="match status" value="1"/>
</dbReference>
<dbReference type="OrthoDB" id="572300at2"/>
<dbReference type="InterPro" id="IPR051544">
    <property type="entry name" value="TPS_OM_transporter"/>
</dbReference>
<reference evidence="9" key="1">
    <citation type="submission" date="2016-10" db="EMBL/GenBank/DDBJ databases">
        <authorList>
            <person name="Varghese N."/>
            <person name="Submissions S."/>
        </authorList>
    </citation>
    <scope>NUCLEOTIDE SEQUENCE [LARGE SCALE GENOMIC DNA]</scope>
    <source>
        <strain evidence="9">LMG 22563</strain>
    </source>
</reference>
<dbReference type="GO" id="GO:0098046">
    <property type="term" value="C:type V protein secretion system complex"/>
    <property type="evidence" value="ECO:0007669"/>
    <property type="project" value="TreeGrafter"/>
</dbReference>
<feature type="domain" description="Haemolysin activator HlyB C-terminal" evidence="6">
    <location>
        <begin position="223"/>
        <end position="519"/>
    </location>
</feature>
<evidence type="ECO:0000256" key="1">
    <source>
        <dbReference type="ARBA" id="ARBA00022452"/>
    </source>
</evidence>
<evidence type="ECO:0000256" key="2">
    <source>
        <dbReference type="ARBA" id="ARBA00022692"/>
    </source>
</evidence>
<dbReference type="InterPro" id="IPR005565">
    <property type="entry name" value="Hemolysn_activator_HlyB_C"/>
</dbReference>
<keyword evidence="3" id="KW-0998">Cell outer membrane</keyword>
<dbReference type="Proteomes" id="UP000183018">
    <property type="component" value="Unassembled WGS sequence"/>
</dbReference>
<feature type="region of interest" description="Disordered" evidence="4">
    <location>
        <begin position="45"/>
        <end position="74"/>
    </location>
</feature>
<gene>
    <name evidence="8" type="ORF">SAMN05216602_3642</name>
</gene>
<evidence type="ECO:0000259" key="6">
    <source>
        <dbReference type="Pfam" id="PF03865"/>
    </source>
</evidence>
<dbReference type="EMBL" id="FORC01000004">
    <property type="protein sequence ID" value="SFJ04892.1"/>
    <property type="molecule type" value="Genomic_DNA"/>
</dbReference>
<feature type="signal peptide" evidence="5">
    <location>
        <begin position="1"/>
        <end position="33"/>
    </location>
</feature>